<dbReference type="Pfam" id="PF13520">
    <property type="entry name" value="AA_permease_2"/>
    <property type="match status" value="1"/>
</dbReference>
<feature type="transmembrane region" description="Helical" evidence="6">
    <location>
        <begin position="85"/>
        <end position="107"/>
    </location>
</feature>
<sequence length="532" mass="56855">MSRYRNNYAGISLEVTHTLMGISSCPEKGRSRRKSLERIEQENGAQRLSRSLGPLQLTMLGVGSTIGAGIYVMTGTAAANYAGPSILLSFIVAGLACLFTALSYGELASAMPVSGSAYTYAYVSMGEAWAWGVGWLLLLEYGISCAGVAAGFSGYAVSFLQDFGVHIPHALSTTAMQVVFDGAHRHVSMHWQGDAVGAFSILVVTGLLILGVKESLRINTAIVFLKVGVLVVFVALGLWAIHPSYWTPFIPKYEGGFRYGLPGIFRAASIIFFAYVGFEAVSTASSEARNPRRDVPIGIVVSLLICTVVYIIVAAVLIGVVPWKTLDVADPLAIAVNAMQQPWLAVFVKIGAVVGLCSVLFGLLYAQSRIFFAMAEDGLLMPVFCNLHPKFKTPWIGTILLGAVVALATALLPIDIIGDLVSLGTATAFGIVCFTVIWIRNVAPDSPRAFAVPGGGFYIKGFWVGYVPLLGMIFCLIMAAPLFIDMALALFAGDPVPALLLATYIVCGWACYRFYGRKHSRLGQEVQAGESA</sequence>
<dbReference type="STRING" id="1231339.Abci_018_128"/>
<feature type="transmembrane region" description="Helical" evidence="6">
    <location>
        <begin position="195"/>
        <end position="212"/>
    </location>
</feature>
<keyword evidence="10" id="KW-1185">Reference proteome</keyword>
<feature type="transmembrane region" description="Helical" evidence="6">
    <location>
        <begin position="496"/>
        <end position="515"/>
    </location>
</feature>
<dbReference type="EMBL" id="BAMV01000018">
    <property type="protein sequence ID" value="GAN61258.1"/>
    <property type="molecule type" value="Genomic_DNA"/>
</dbReference>
<proteinExistence type="predicted"/>
<keyword evidence="4 6" id="KW-1133">Transmembrane helix</keyword>
<protein>
    <submittedName>
        <fullName evidence="7">Amino acid permease</fullName>
    </submittedName>
</protein>
<evidence type="ECO:0000313" key="9">
    <source>
        <dbReference type="Proteomes" id="UP000032671"/>
    </source>
</evidence>
<feature type="transmembrane region" description="Helical" evidence="6">
    <location>
        <begin position="395"/>
        <end position="414"/>
    </location>
</feature>
<feature type="transmembrane region" description="Helical" evidence="6">
    <location>
        <begin position="57"/>
        <end position="79"/>
    </location>
</feature>
<evidence type="ECO:0000256" key="6">
    <source>
        <dbReference type="SAM" id="Phobius"/>
    </source>
</evidence>
<dbReference type="Gene3D" id="1.20.1740.10">
    <property type="entry name" value="Amino acid/polyamine transporter I"/>
    <property type="match status" value="1"/>
</dbReference>
<dbReference type="PROSITE" id="PS51257">
    <property type="entry name" value="PROKAR_LIPOPROTEIN"/>
    <property type="match status" value="1"/>
</dbReference>
<dbReference type="GO" id="GO:0015171">
    <property type="term" value="F:amino acid transmembrane transporter activity"/>
    <property type="evidence" value="ECO:0007669"/>
    <property type="project" value="TreeGrafter"/>
</dbReference>
<dbReference type="Proteomes" id="UP000032671">
    <property type="component" value="Unassembled WGS sequence"/>
</dbReference>
<reference evidence="7 9" key="1">
    <citation type="submission" date="2012-11" db="EMBL/GenBank/DDBJ databases">
        <title>Whole genome sequence of Acetobacter cibinongensis 4H-1.</title>
        <authorList>
            <person name="Azuma Y."/>
            <person name="Higashiura N."/>
            <person name="Hirakawa H."/>
            <person name="Matsushita K."/>
        </authorList>
    </citation>
    <scope>NUCLEOTIDE SEQUENCE [LARGE SCALE GENOMIC DNA]</scope>
    <source>
        <strain evidence="7 9">4H-1</strain>
    </source>
</reference>
<evidence type="ECO:0000256" key="1">
    <source>
        <dbReference type="ARBA" id="ARBA00004141"/>
    </source>
</evidence>
<evidence type="ECO:0000313" key="10">
    <source>
        <dbReference type="Proteomes" id="UP000321891"/>
    </source>
</evidence>
<evidence type="ECO:0000256" key="2">
    <source>
        <dbReference type="ARBA" id="ARBA00022448"/>
    </source>
</evidence>
<dbReference type="AlphaFoldDB" id="A0A0D6N6T5"/>
<organism evidence="7 9">
    <name type="scientific">Acetobacter cibinongensis</name>
    <dbReference type="NCBI Taxonomy" id="146475"/>
    <lineage>
        <taxon>Bacteria</taxon>
        <taxon>Pseudomonadati</taxon>
        <taxon>Pseudomonadota</taxon>
        <taxon>Alphaproteobacteria</taxon>
        <taxon>Acetobacterales</taxon>
        <taxon>Acetobacteraceae</taxon>
        <taxon>Acetobacter</taxon>
    </lineage>
</organism>
<dbReference type="InterPro" id="IPR002293">
    <property type="entry name" value="AA/rel_permease1"/>
</dbReference>
<dbReference type="PIRSF" id="PIRSF006060">
    <property type="entry name" value="AA_transporter"/>
    <property type="match status" value="1"/>
</dbReference>
<dbReference type="Proteomes" id="UP000321891">
    <property type="component" value="Unassembled WGS sequence"/>
</dbReference>
<feature type="transmembrane region" description="Helical" evidence="6">
    <location>
        <begin position="343"/>
        <end position="366"/>
    </location>
</feature>
<comment type="caution">
    <text evidence="7">The sequence shown here is derived from an EMBL/GenBank/DDBJ whole genome shotgun (WGS) entry which is preliminary data.</text>
</comment>
<feature type="transmembrane region" description="Helical" evidence="6">
    <location>
        <begin position="128"/>
        <end position="152"/>
    </location>
</feature>
<comment type="subcellular location">
    <subcellularLocation>
        <location evidence="1">Membrane</location>
        <topology evidence="1">Multi-pass membrane protein</topology>
    </subcellularLocation>
</comment>
<dbReference type="GO" id="GO:0016020">
    <property type="term" value="C:membrane"/>
    <property type="evidence" value="ECO:0007669"/>
    <property type="project" value="UniProtKB-SubCell"/>
</dbReference>
<feature type="transmembrane region" description="Helical" evidence="6">
    <location>
        <begin position="420"/>
        <end position="440"/>
    </location>
</feature>
<feature type="transmembrane region" description="Helical" evidence="6">
    <location>
        <begin position="261"/>
        <end position="278"/>
    </location>
</feature>
<dbReference type="EMBL" id="BJVU01000001">
    <property type="protein sequence ID" value="GEL57848.1"/>
    <property type="molecule type" value="Genomic_DNA"/>
</dbReference>
<accession>A0A0D6N6T5</accession>
<keyword evidence="5 6" id="KW-0472">Membrane</keyword>
<evidence type="ECO:0000256" key="3">
    <source>
        <dbReference type="ARBA" id="ARBA00022692"/>
    </source>
</evidence>
<gene>
    <name evidence="7" type="ORF">Abci_018_128</name>
    <name evidence="8" type="ORF">ACI01nite_04500</name>
</gene>
<evidence type="ECO:0000313" key="8">
    <source>
        <dbReference type="EMBL" id="GEL57848.1"/>
    </source>
</evidence>
<evidence type="ECO:0000313" key="7">
    <source>
        <dbReference type="EMBL" id="GAN61258.1"/>
    </source>
</evidence>
<name>A0A0D6N6T5_9PROT</name>
<dbReference type="PANTHER" id="PTHR43243">
    <property type="entry name" value="INNER MEMBRANE TRANSPORTER YGJI-RELATED"/>
    <property type="match status" value="1"/>
</dbReference>
<keyword evidence="3 6" id="KW-0812">Transmembrane</keyword>
<feature type="transmembrane region" description="Helical" evidence="6">
    <location>
        <begin position="299"/>
        <end position="323"/>
    </location>
</feature>
<accession>A0A6N3SN35</accession>
<evidence type="ECO:0000256" key="5">
    <source>
        <dbReference type="ARBA" id="ARBA00023136"/>
    </source>
</evidence>
<reference evidence="8 10" key="2">
    <citation type="submission" date="2019-07" db="EMBL/GenBank/DDBJ databases">
        <title>Whole genome shotgun sequence of Acetobacter cibinongensis NBRC 16605.</title>
        <authorList>
            <person name="Hosoyama A."/>
            <person name="Uohara A."/>
            <person name="Ohji S."/>
            <person name="Ichikawa N."/>
        </authorList>
    </citation>
    <scope>NUCLEOTIDE SEQUENCE [LARGE SCALE GENOMIC DNA]</scope>
    <source>
        <strain evidence="8 10">NBRC 16605</strain>
    </source>
</reference>
<keyword evidence="2" id="KW-0813">Transport</keyword>
<evidence type="ECO:0000256" key="4">
    <source>
        <dbReference type="ARBA" id="ARBA00022989"/>
    </source>
</evidence>
<feature type="transmembrane region" description="Helical" evidence="6">
    <location>
        <begin position="461"/>
        <end position="484"/>
    </location>
</feature>
<feature type="transmembrane region" description="Helical" evidence="6">
    <location>
        <begin position="224"/>
        <end position="241"/>
    </location>
</feature>
<dbReference type="PANTHER" id="PTHR43243:SF4">
    <property type="entry name" value="CATIONIC AMINO ACID TRANSPORTER 4"/>
    <property type="match status" value="1"/>
</dbReference>